<evidence type="ECO:0000313" key="1">
    <source>
        <dbReference type="EMBL" id="KHN73190.1"/>
    </source>
</evidence>
<reference evidence="1 2" key="1">
    <citation type="submission" date="2014-11" db="EMBL/GenBank/DDBJ databases">
        <title>Genetic blueprint of the zoonotic pathogen Toxocara canis.</title>
        <authorList>
            <person name="Zhu X.-Q."/>
            <person name="Korhonen P.K."/>
            <person name="Cai H."/>
            <person name="Young N.D."/>
            <person name="Nejsum P."/>
            <person name="von Samson-Himmelstjerna G."/>
            <person name="Boag P.R."/>
            <person name="Tan P."/>
            <person name="Li Q."/>
            <person name="Min J."/>
            <person name="Yang Y."/>
            <person name="Wang X."/>
            <person name="Fang X."/>
            <person name="Hall R.S."/>
            <person name="Hofmann A."/>
            <person name="Sternberg P.W."/>
            <person name="Jex A.R."/>
            <person name="Gasser R.B."/>
        </authorList>
    </citation>
    <scope>NUCLEOTIDE SEQUENCE [LARGE SCALE GENOMIC DNA]</scope>
    <source>
        <strain evidence="1">PN_DK_2014</strain>
    </source>
</reference>
<sequence>MASNIDFNNVCYDYQIQFANEEEAQHYIKRNGFHKVFERERKKGGHKLYYDCDYFNRPDVRCPHKLTLTVADGIIVGKTTDMGRPHNHRICYGRMPPASTVMGPDFFHPRSETSAISSSMIGKKLAPTSATSTCAAETCAAFSRTVSKPELSSNMSKSADPSAATIATISKPESSSRMSTRTDVQLQNLLQGCSSGVLNKMKYIYERKRRDKERIALQLFSRLPLDRQREFLEMQEKLRERDSRPQRRLVDFVRAQVGCNFPDELLQQTHLSALGIGDDDNEDAFGYDSPLEEEMEEENDEDMRSPYNWDVSCGAQKNATLRNESAVEPILRTAMNRNLNTSGVEMARDDHQTTECSTMVDNSADATRTQQLAFLNTTFGEMETQLAADESRQVASDKVTWNAILKIDDQMPTSKEELKTVDAEEQLIDRTLKNVSVRDQQEEPDDTMKVTETSDKIVPVTSKSLFTRSLNWQQHNEGI</sequence>
<proteinExistence type="predicted"/>
<dbReference type="EMBL" id="JPKZ01003145">
    <property type="protein sequence ID" value="KHN73190.1"/>
    <property type="molecule type" value="Genomic_DNA"/>
</dbReference>
<dbReference type="Proteomes" id="UP000031036">
    <property type="component" value="Unassembled WGS sequence"/>
</dbReference>
<name>A0A0B2UWG1_TOXCA</name>
<keyword evidence="2" id="KW-1185">Reference proteome</keyword>
<accession>A0A0B2UWG1</accession>
<gene>
    <name evidence="1" type="ORF">Tcan_05473</name>
</gene>
<protein>
    <submittedName>
        <fullName evidence="1">Uncharacterized protein</fullName>
    </submittedName>
</protein>
<organism evidence="1 2">
    <name type="scientific">Toxocara canis</name>
    <name type="common">Canine roundworm</name>
    <dbReference type="NCBI Taxonomy" id="6265"/>
    <lineage>
        <taxon>Eukaryota</taxon>
        <taxon>Metazoa</taxon>
        <taxon>Ecdysozoa</taxon>
        <taxon>Nematoda</taxon>
        <taxon>Chromadorea</taxon>
        <taxon>Rhabditida</taxon>
        <taxon>Spirurina</taxon>
        <taxon>Ascaridomorpha</taxon>
        <taxon>Ascaridoidea</taxon>
        <taxon>Toxocaridae</taxon>
        <taxon>Toxocara</taxon>
    </lineage>
</organism>
<evidence type="ECO:0000313" key="2">
    <source>
        <dbReference type="Proteomes" id="UP000031036"/>
    </source>
</evidence>
<dbReference type="AlphaFoldDB" id="A0A0B2UWG1"/>
<dbReference type="OrthoDB" id="10618153at2759"/>
<comment type="caution">
    <text evidence="1">The sequence shown here is derived from an EMBL/GenBank/DDBJ whole genome shotgun (WGS) entry which is preliminary data.</text>
</comment>